<organism evidence="14 16">
    <name type="scientific">Plasmodiophora brassicae</name>
    <name type="common">Clubroot disease agent</name>
    <dbReference type="NCBI Taxonomy" id="37360"/>
    <lineage>
        <taxon>Eukaryota</taxon>
        <taxon>Sar</taxon>
        <taxon>Rhizaria</taxon>
        <taxon>Endomyxa</taxon>
        <taxon>Phytomyxea</taxon>
        <taxon>Plasmodiophorida</taxon>
        <taxon>Plasmodiophoridae</taxon>
        <taxon>Plasmodiophora</taxon>
    </lineage>
</organism>
<evidence type="ECO:0000313" key="14">
    <source>
        <dbReference type="EMBL" id="CEO98296.1"/>
    </source>
</evidence>
<evidence type="ECO:0000256" key="6">
    <source>
        <dbReference type="ARBA" id="ARBA00023053"/>
    </source>
</evidence>
<dbReference type="Gene3D" id="6.10.140.1330">
    <property type="match status" value="1"/>
</dbReference>
<dbReference type="PANTHER" id="PTHR10110">
    <property type="entry name" value="SODIUM/HYDROGEN EXCHANGER"/>
    <property type="match status" value="1"/>
</dbReference>
<evidence type="ECO:0000256" key="3">
    <source>
        <dbReference type="ARBA" id="ARBA00022475"/>
    </source>
</evidence>
<evidence type="ECO:0000313" key="17">
    <source>
        <dbReference type="Proteomes" id="UP000290189"/>
    </source>
</evidence>
<feature type="transmembrane region" description="Helical" evidence="11">
    <location>
        <begin position="36"/>
        <end position="56"/>
    </location>
</feature>
<dbReference type="AlphaFoldDB" id="A0A0G4IT75"/>
<feature type="transmembrane region" description="Helical" evidence="11">
    <location>
        <begin position="363"/>
        <end position="385"/>
    </location>
</feature>
<evidence type="ECO:0000256" key="7">
    <source>
        <dbReference type="ARBA" id="ARBA00023065"/>
    </source>
</evidence>
<accession>A0A0G4IT75</accession>
<feature type="transmembrane region" description="Helical" evidence="11">
    <location>
        <begin position="397"/>
        <end position="420"/>
    </location>
</feature>
<dbReference type="Gene3D" id="2.60.120.10">
    <property type="entry name" value="Jelly Rolls"/>
    <property type="match status" value="1"/>
</dbReference>
<evidence type="ECO:0000256" key="4">
    <source>
        <dbReference type="ARBA" id="ARBA00022692"/>
    </source>
</evidence>
<feature type="region of interest" description="Disordered" evidence="10">
    <location>
        <begin position="1052"/>
        <end position="1075"/>
    </location>
</feature>
<feature type="transmembrane region" description="Helical" evidence="11">
    <location>
        <begin position="76"/>
        <end position="94"/>
    </location>
</feature>
<keyword evidence="16" id="KW-1185">Reference proteome</keyword>
<feature type="compositionally biased region" description="Acidic residues" evidence="10">
    <location>
        <begin position="1057"/>
        <end position="1075"/>
    </location>
</feature>
<geneLocation type="mitochondrion" evidence="15"/>
<feature type="transmembrane region" description="Helical" evidence="11">
    <location>
        <begin position="295"/>
        <end position="317"/>
    </location>
</feature>
<dbReference type="CDD" id="cd00038">
    <property type="entry name" value="CAP_ED"/>
    <property type="match status" value="1"/>
</dbReference>
<name>A0A0G4IT75_PLABS</name>
<dbReference type="InterPro" id="IPR000595">
    <property type="entry name" value="cNMP-bd_dom"/>
</dbReference>
<protein>
    <recommendedName>
        <fullName evidence="18">Cyclic nucleotide-binding domain-containing protein</fullName>
    </recommendedName>
</protein>
<evidence type="ECO:0000256" key="1">
    <source>
        <dbReference type="ARBA" id="ARBA00004651"/>
    </source>
</evidence>
<evidence type="ECO:0000256" key="11">
    <source>
        <dbReference type="SAM" id="Phobius"/>
    </source>
</evidence>
<evidence type="ECO:0000259" key="13">
    <source>
        <dbReference type="Pfam" id="PF00999"/>
    </source>
</evidence>
<dbReference type="GO" id="GO:0015386">
    <property type="term" value="F:potassium:proton antiporter activity"/>
    <property type="evidence" value="ECO:0007669"/>
    <property type="project" value="TreeGrafter"/>
</dbReference>
<dbReference type="OMA" id="VWWIRRI"/>
<feature type="transmembrane region" description="Helical" evidence="11">
    <location>
        <begin position="245"/>
        <end position="275"/>
    </location>
</feature>
<gene>
    <name evidence="14" type="ORF">PBRA_006410</name>
    <name evidence="15" type="ORF">PLBR_LOCUS2347</name>
</gene>
<dbReference type="GO" id="GO:0015385">
    <property type="term" value="F:sodium:proton antiporter activity"/>
    <property type="evidence" value="ECO:0007669"/>
    <property type="project" value="InterPro"/>
</dbReference>
<keyword evidence="7" id="KW-0406">Ion transport</keyword>
<keyword evidence="5 11" id="KW-1133">Transmembrane helix</keyword>
<sequence length="1075" mass="118175">MTSTVSGGDYVVLFIFFSLVVGTLIRHISKETRIRIPYTVLVMLFGLAWGIVVFQAKWQMGHLGGALSHVITIDPSLMFLMFLPALIFESAFTISPHIIKREMGQALLLAVPGLVIAAFLTAWACQLIFVSYNWSFEVALLFGALISATDPVAVVALLRELGSSKRLATLIEAESLLNDASSVVLFLIVQERVQGLFRPIGETFFVLFRLTLGGFMLGTLAGALCVLWIRLMFRDHLTETSATMCIAYLSFWVAESLNLQVSGVLTSVFLGLYLANHRTDMSVHDEASLDHVWHMISFVANTILFTLSGAIVARNLFSSIYSWTDFGYLIGMYVALHIIRFAAVLAMAPFIRKLGYGLSWTDSLIVVHGGLRGAIALALALKVNLDENIDKDTRDRFLFHSCGIVLLTLVINGSTMRYIVERIDRRKAATTDKPTVLGRATAFIEEETATLLASLAHDEYFRGADIERIRSHLPALGPSEPPCPNNEATRSSGDEVLTAASVAPHPMQFVTSPMGTVELPTLARVATATSGLAGEPVAALLKDGRQVVREFRHMFLLVMSASFDDMLQTGLIGAKAARVLVASCEHGLDHDSFEAQWRVLEPVLSLPSWLTALYSVRQFRSLLKPLVVSRMAIAVEIAAAFVRSVQLSAQNIIETVCSDAVEDAFILARSDLEAYVQRASDMWLTIQVRYNDLHRIIQARHLTQFVLHRELQLVLSLHKKGILEEIDCNRMRAMVEDRMRMLVRTLRAGVGLAVSIEERFHQCDIIHAMPSGVRSALFAQSQSQIVQQNAALFEVGDATTGVFVLLHGVLIVESPGGQQETYASGKVVGLYEALTGARHTCTAIAATNIEIRLLPLDVLAALIEDDDLAAMLWTYAGRSLAISAFSHVLPASTFPTSIVTSSTIWKPPPNEAFELAYPALLLSGQAWFEHGPSSTAPDAEAPCLLLPTFLLYRFSADAHVLRFTQRWELSNRRRFIGQLVIRSPLFDTAATAANGPATALGRTQSVPFARRRASAIEPGQIELARAATFANLPAWRSPRRLSEPEFFVKRKAVHGGDDDDDDDDDDGVDGDIDHC</sequence>
<feature type="domain" description="Cation/H+ exchanger transmembrane" evidence="13">
    <location>
        <begin position="31"/>
        <end position="421"/>
    </location>
</feature>
<keyword evidence="4 11" id="KW-0812">Transmembrane</keyword>
<dbReference type="STRING" id="37360.A0A0G4IT75"/>
<feature type="transmembrane region" description="Helical" evidence="11">
    <location>
        <begin position="329"/>
        <end position="351"/>
    </location>
</feature>
<proteinExistence type="predicted"/>
<comment type="subcellular location">
    <subcellularLocation>
        <location evidence="1">Cell membrane</location>
        <topology evidence="1">Multi-pass membrane protein</topology>
    </subcellularLocation>
</comment>
<keyword evidence="8 11" id="KW-0472">Membrane</keyword>
<dbReference type="InterPro" id="IPR018422">
    <property type="entry name" value="Cation/H_exchanger_CPA1"/>
</dbReference>
<evidence type="ECO:0000259" key="12">
    <source>
        <dbReference type="Pfam" id="PF00027"/>
    </source>
</evidence>
<dbReference type="EMBL" id="CDSF01000083">
    <property type="protein sequence ID" value="CEO98296.1"/>
    <property type="molecule type" value="Genomic_DNA"/>
</dbReference>
<evidence type="ECO:0000256" key="9">
    <source>
        <dbReference type="ARBA" id="ARBA00023201"/>
    </source>
</evidence>
<dbReference type="Proteomes" id="UP000290189">
    <property type="component" value="Unassembled WGS sequence"/>
</dbReference>
<dbReference type="InterPro" id="IPR014710">
    <property type="entry name" value="RmlC-like_jellyroll"/>
</dbReference>
<evidence type="ECO:0000256" key="10">
    <source>
        <dbReference type="SAM" id="MobiDB-lite"/>
    </source>
</evidence>
<keyword evidence="15" id="KW-0496">Mitochondrion</keyword>
<feature type="transmembrane region" description="Helical" evidence="11">
    <location>
        <begin position="12"/>
        <end position="29"/>
    </location>
</feature>
<dbReference type="Pfam" id="PF00027">
    <property type="entry name" value="cNMP_binding"/>
    <property type="match status" value="1"/>
</dbReference>
<keyword evidence="3" id="KW-1003">Cell membrane</keyword>
<dbReference type="GO" id="GO:0098719">
    <property type="term" value="P:sodium ion import across plasma membrane"/>
    <property type="evidence" value="ECO:0007669"/>
    <property type="project" value="TreeGrafter"/>
</dbReference>
<feature type="transmembrane region" description="Helical" evidence="11">
    <location>
        <begin position="210"/>
        <end position="233"/>
    </location>
</feature>
<keyword evidence="9" id="KW-0739">Sodium transport</keyword>
<reference evidence="14 16" key="1">
    <citation type="submission" date="2015-02" db="EMBL/GenBank/DDBJ databases">
        <authorList>
            <person name="Chooi Y.-H."/>
        </authorList>
    </citation>
    <scope>NUCLEOTIDE SEQUENCE [LARGE SCALE GENOMIC DNA]</scope>
    <source>
        <strain evidence="14">E3</strain>
    </source>
</reference>
<dbReference type="Pfam" id="PF00999">
    <property type="entry name" value="Na_H_Exchanger"/>
    <property type="match status" value="1"/>
</dbReference>
<dbReference type="GO" id="GO:0051453">
    <property type="term" value="P:regulation of intracellular pH"/>
    <property type="evidence" value="ECO:0007669"/>
    <property type="project" value="TreeGrafter"/>
</dbReference>
<feature type="transmembrane region" description="Helical" evidence="11">
    <location>
        <begin position="106"/>
        <end position="132"/>
    </location>
</feature>
<feature type="domain" description="Cyclic nucleotide-binding" evidence="12">
    <location>
        <begin position="786"/>
        <end position="865"/>
    </location>
</feature>
<dbReference type="EMBL" id="OVEO01000003">
    <property type="protein sequence ID" value="SPQ95132.1"/>
    <property type="molecule type" value="Genomic_DNA"/>
</dbReference>
<dbReference type="GO" id="GO:0005886">
    <property type="term" value="C:plasma membrane"/>
    <property type="evidence" value="ECO:0007669"/>
    <property type="project" value="UniProtKB-SubCell"/>
</dbReference>
<evidence type="ECO:0000313" key="15">
    <source>
        <dbReference type="EMBL" id="SPQ95132.1"/>
    </source>
</evidence>
<dbReference type="InterPro" id="IPR018490">
    <property type="entry name" value="cNMP-bd_dom_sf"/>
</dbReference>
<keyword evidence="6" id="KW-0915">Sodium</keyword>
<reference evidence="15 17" key="2">
    <citation type="submission" date="2018-03" db="EMBL/GenBank/DDBJ databases">
        <authorList>
            <person name="Fogelqvist J."/>
        </authorList>
    </citation>
    <scope>NUCLEOTIDE SEQUENCE [LARGE SCALE GENOMIC DNA]</scope>
</reference>
<dbReference type="OrthoDB" id="441412at2759"/>
<evidence type="ECO:0000256" key="8">
    <source>
        <dbReference type="ARBA" id="ARBA00023136"/>
    </source>
</evidence>
<evidence type="ECO:0000256" key="2">
    <source>
        <dbReference type="ARBA" id="ARBA00022448"/>
    </source>
</evidence>
<keyword evidence="2" id="KW-0813">Transport</keyword>
<dbReference type="SUPFAM" id="SSF51206">
    <property type="entry name" value="cAMP-binding domain-like"/>
    <property type="match status" value="1"/>
</dbReference>
<evidence type="ECO:0000256" key="5">
    <source>
        <dbReference type="ARBA" id="ARBA00022989"/>
    </source>
</evidence>
<dbReference type="Proteomes" id="UP000039324">
    <property type="component" value="Unassembled WGS sequence"/>
</dbReference>
<dbReference type="PANTHER" id="PTHR10110:SF86">
    <property type="entry name" value="SODIUM_HYDROGEN EXCHANGER 7"/>
    <property type="match status" value="1"/>
</dbReference>
<dbReference type="InterPro" id="IPR006153">
    <property type="entry name" value="Cation/H_exchanger_TM"/>
</dbReference>
<evidence type="ECO:0000313" key="16">
    <source>
        <dbReference type="Proteomes" id="UP000039324"/>
    </source>
</evidence>
<evidence type="ECO:0008006" key="18">
    <source>
        <dbReference type="Google" id="ProtNLM"/>
    </source>
</evidence>